<organism evidence="1 2">
    <name type="scientific">Rhizopus oryzae</name>
    <name type="common">Mucormycosis agent</name>
    <name type="synonym">Rhizopus arrhizus var. delemar</name>
    <dbReference type="NCBI Taxonomy" id="64495"/>
    <lineage>
        <taxon>Eukaryota</taxon>
        <taxon>Fungi</taxon>
        <taxon>Fungi incertae sedis</taxon>
        <taxon>Mucoromycota</taxon>
        <taxon>Mucoromycotina</taxon>
        <taxon>Mucoromycetes</taxon>
        <taxon>Mucorales</taxon>
        <taxon>Mucorineae</taxon>
        <taxon>Rhizopodaceae</taxon>
        <taxon>Rhizopus</taxon>
    </lineage>
</organism>
<sequence length="431" mass="48912">MEQLTKLNQAYRLYIGHGNWINLSVKTTCDLLDIFKSGVPTRYQLAPGLFIDIIPHNVDFNSRNIDIQGLMRADLVYESAEENAVQKIMTEFVRDSLNKQGITDLFPPIEHDEELPVVTSLPTHKHLSLVPFLASTVRRRPKSSQNYQFAFSPKDAIASNQPKKYPSVPYFKRPHKNIRVQKGGLPKKIATTANEHTVSTIHGENSIMHNNIIDSDKQYTLLHIPSSFSYTSLIRPSEIIEFDCSPTIASIVSPSDTIRNTIASAHLMEVDSQPSSQRLSPIFILNNFDQEISIQKDSILSSRYPYFSASFKTTHHDHFLEQQKFLNKGEATNESLLPLSYWADICQNIIKDEEKNWISPIKSSKETTRNNILVHSELIAEAVSSLNQHGLNIDKENYNNDISNFVTTFSQPDAFNNVMLTESFKACNVLK</sequence>
<dbReference type="EMBL" id="JAANIT010000756">
    <property type="protein sequence ID" value="KAG1544721.1"/>
    <property type="molecule type" value="Genomic_DNA"/>
</dbReference>
<reference evidence="1" key="1">
    <citation type="journal article" date="2020" name="Microb. Genom.">
        <title>Genetic diversity of clinical and environmental Mucorales isolates obtained from an investigation of mucormycosis cases among solid organ transplant recipients.</title>
        <authorList>
            <person name="Nguyen M.H."/>
            <person name="Kaul D."/>
            <person name="Muto C."/>
            <person name="Cheng S.J."/>
            <person name="Richter R.A."/>
            <person name="Bruno V.M."/>
            <person name="Liu G."/>
            <person name="Beyhan S."/>
            <person name="Sundermann A.J."/>
            <person name="Mounaud S."/>
            <person name="Pasculle A.W."/>
            <person name="Nierman W.C."/>
            <person name="Driscoll E."/>
            <person name="Cumbie R."/>
            <person name="Clancy C.J."/>
            <person name="Dupont C.L."/>
        </authorList>
    </citation>
    <scope>NUCLEOTIDE SEQUENCE</scope>
    <source>
        <strain evidence="1">GL16</strain>
    </source>
</reference>
<name>A0A9P6YC91_RHIOR</name>
<protein>
    <submittedName>
        <fullName evidence="1">Uncharacterized protein</fullName>
    </submittedName>
</protein>
<proteinExistence type="predicted"/>
<accession>A0A9P6YC91</accession>
<dbReference type="OrthoDB" id="2210922at2759"/>
<evidence type="ECO:0000313" key="1">
    <source>
        <dbReference type="EMBL" id="KAG1544721.1"/>
    </source>
</evidence>
<gene>
    <name evidence="1" type="ORF">G6F51_005889</name>
</gene>
<comment type="caution">
    <text evidence="1">The sequence shown here is derived from an EMBL/GenBank/DDBJ whole genome shotgun (WGS) entry which is preliminary data.</text>
</comment>
<dbReference type="AlphaFoldDB" id="A0A9P6YC91"/>
<evidence type="ECO:0000313" key="2">
    <source>
        <dbReference type="Proteomes" id="UP000717996"/>
    </source>
</evidence>
<dbReference type="Proteomes" id="UP000717996">
    <property type="component" value="Unassembled WGS sequence"/>
</dbReference>